<gene>
    <name evidence="1" type="ORF">RHP51_04900</name>
</gene>
<organism evidence="1 2">
    <name type="scientific">Thalassobellus suaedae</name>
    <dbReference type="NCBI Taxonomy" id="3074124"/>
    <lineage>
        <taxon>Bacteria</taxon>
        <taxon>Pseudomonadati</taxon>
        <taxon>Bacteroidota</taxon>
        <taxon>Flavobacteriia</taxon>
        <taxon>Flavobacteriales</taxon>
        <taxon>Flavobacteriaceae</taxon>
        <taxon>Thalassobellus</taxon>
    </lineage>
</organism>
<dbReference type="RefSeq" id="WP_415866388.1">
    <property type="nucleotide sequence ID" value="NZ_CP134537.1"/>
</dbReference>
<accession>A0ABY9XVV1</accession>
<name>A0ABY9XVV1_9FLAO</name>
<dbReference type="EMBL" id="CP134537">
    <property type="protein sequence ID" value="WNH10039.1"/>
    <property type="molecule type" value="Genomic_DNA"/>
</dbReference>
<reference evidence="1 2" key="1">
    <citation type="submission" date="2023-09" db="EMBL/GenBank/DDBJ databases">
        <title>Thalassobella suaedae gen. nov., sp. nov., a marine bacterium of the family Flavobacteriaceae isolated from a halophyte Suaeda japonica.</title>
        <authorList>
            <person name="Lee S.Y."/>
            <person name="Hwang C.Y."/>
        </authorList>
    </citation>
    <scope>NUCLEOTIDE SEQUENCE [LARGE SCALE GENOMIC DNA]</scope>
    <source>
        <strain evidence="1 2">HL-DH14</strain>
    </source>
</reference>
<proteinExistence type="predicted"/>
<protein>
    <submittedName>
        <fullName evidence="1">Uncharacterized protein</fullName>
    </submittedName>
</protein>
<evidence type="ECO:0000313" key="2">
    <source>
        <dbReference type="Proteomes" id="UP001302806"/>
    </source>
</evidence>
<sequence>MATTPFAYHNDEANHGNYQFVTLKTIVNNFYKRMQDDDHILKNKRRYLIVDYAKEAISKLNKELKNDVLAAEITVSPDKLYFNLPHDFIDYARVSLVVPDQATNSYRLQPLDVNPNINIADGYLQDHEYNILFDEDGYILMADSSNAYNKPYKKYEFTSGCSNPTADTSKYSKYGEFKIDKRRGKIVFSSDLADKEIVIEYISDGLSPDTYNEGDIKVSKYLEQPVKDWIFFAGIEHAKNINQSEKNRALLRYKTTLHQAKLDLSGLDLLSISKAMRISTKNK</sequence>
<evidence type="ECO:0000313" key="1">
    <source>
        <dbReference type="EMBL" id="WNH10039.1"/>
    </source>
</evidence>
<dbReference type="Proteomes" id="UP001302806">
    <property type="component" value="Chromosome"/>
</dbReference>